<gene>
    <name evidence="2" type="primary">101888443</name>
    <name evidence="4" type="synonym">LOC101888443</name>
</gene>
<dbReference type="VEuPathDB" id="VectorBase:MDOA009077"/>
<dbReference type="eggNOG" id="KOG1543">
    <property type="taxonomic scope" value="Eukaryota"/>
</dbReference>
<evidence type="ECO:0000259" key="1">
    <source>
        <dbReference type="SMART" id="SM00848"/>
    </source>
</evidence>
<dbReference type="KEGG" id="mde:101888443"/>
<dbReference type="FunFam" id="1.10.287.2250:FF:000003">
    <property type="entry name" value="Cathepsin L"/>
    <property type="match status" value="1"/>
</dbReference>
<dbReference type="Gene3D" id="1.10.287.2250">
    <property type="match status" value="1"/>
</dbReference>
<feature type="domain" description="Cathepsin propeptide inhibitor" evidence="1">
    <location>
        <begin position="9"/>
        <end position="69"/>
    </location>
</feature>
<dbReference type="SUPFAM" id="SSF54001">
    <property type="entry name" value="Cysteine proteinases"/>
    <property type="match status" value="1"/>
</dbReference>
<dbReference type="InterPro" id="IPR013201">
    <property type="entry name" value="Prot_inhib_I29"/>
</dbReference>
<dbReference type="SMART" id="SM00848">
    <property type="entry name" value="Inhibitor_I29"/>
    <property type="match status" value="1"/>
</dbReference>
<dbReference type="OrthoDB" id="5855924at2759"/>
<dbReference type="Pfam" id="PF08246">
    <property type="entry name" value="Inhibitor_I29"/>
    <property type="match status" value="1"/>
</dbReference>
<organism evidence="2">
    <name type="scientific">Musca domestica</name>
    <name type="common">House fly</name>
    <dbReference type="NCBI Taxonomy" id="7370"/>
    <lineage>
        <taxon>Eukaryota</taxon>
        <taxon>Metazoa</taxon>
        <taxon>Ecdysozoa</taxon>
        <taxon>Arthropoda</taxon>
        <taxon>Hexapoda</taxon>
        <taxon>Insecta</taxon>
        <taxon>Pterygota</taxon>
        <taxon>Neoptera</taxon>
        <taxon>Endopterygota</taxon>
        <taxon>Diptera</taxon>
        <taxon>Brachycera</taxon>
        <taxon>Muscomorpha</taxon>
        <taxon>Muscoidea</taxon>
        <taxon>Muscidae</taxon>
        <taxon>Musca</taxon>
    </lineage>
</organism>
<reference evidence="4" key="2">
    <citation type="submission" date="2025-04" db="UniProtKB">
        <authorList>
            <consortium name="RefSeq"/>
        </authorList>
    </citation>
    <scope>IDENTIFICATION</scope>
    <source>
        <strain evidence="4">Aabys</strain>
    </source>
</reference>
<name>A0A1I8MW69_MUSDO</name>
<sequence length="82" mass="9486">MADISDQEWNDFKTKFNKTYADEAEEKLRREIFGKTKNRVEEHNKKFEKGEVSYSMGINHLADATQEEMSARCGKRVAPTAV</sequence>
<accession>A0A1I8MW69</accession>
<evidence type="ECO:0000313" key="2">
    <source>
        <dbReference type="EnsemblMetazoa" id="MDOA009077-PA"/>
    </source>
</evidence>
<dbReference type="InterPro" id="IPR038765">
    <property type="entry name" value="Papain-like_cys_pep_sf"/>
</dbReference>
<evidence type="ECO:0000313" key="3">
    <source>
        <dbReference type="Proteomes" id="UP001652621"/>
    </source>
</evidence>
<protein>
    <submittedName>
        <fullName evidence="4">Crustapain</fullName>
    </submittedName>
</protein>
<reference evidence="2" key="1">
    <citation type="submission" date="2020-05" db="UniProtKB">
        <authorList>
            <consortium name="EnsemblMetazoa"/>
        </authorList>
    </citation>
    <scope>IDENTIFICATION</scope>
    <source>
        <strain evidence="2">Aabys</strain>
    </source>
</reference>
<proteinExistence type="predicted"/>
<dbReference type="AlphaFoldDB" id="A0A1I8MW69"/>
<evidence type="ECO:0000313" key="4">
    <source>
        <dbReference type="RefSeq" id="XP_005188912.1"/>
    </source>
</evidence>
<dbReference type="STRING" id="7370.A0A1I8MW69"/>
<dbReference type="GeneID" id="101888443"/>
<dbReference type="VEuPathDB" id="VectorBase:MDOMA2_014649"/>
<keyword evidence="3" id="KW-1185">Reference proteome</keyword>
<dbReference type="Proteomes" id="UP001652621">
    <property type="component" value="Unplaced"/>
</dbReference>
<dbReference type="EnsemblMetazoa" id="MDOA009077-RA">
    <property type="protein sequence ID" value="MDOA009077-PA"/>
    <property type="gene ID" value="MDOA009077"/>
</dbReference>
<dbReference type="RefSeq" id="XP_005188912.1">
    <property type="nucleotide sequence ID" value="XM_005188855.3"/>
</dbReference>